<dbReference type="WBParaSite" id="Hba_07627">
    <property type="protein sequence ID" value="Hba_07627"/>
    <property type="gene ID" value="Hba_07627"/>
</dbReference>
<dbReference type="InterPro" id="IPR052709">
    <property type="entry name" value="Transposase-MT_Hybrid"/>
</dbReference>
<sequence>MLPKKKQIREILLYEFKLGREIAQIAYYINQAFEERTVNEHEDVLCRLTQKKAMATVWWSASGIIHYNFLNPGETITAEKYWHEMDKVHQELKRLHLELANRKRSILLHENVQPHKLN</sequence>
<feature type="domain" description="Mos1 transposase HTH" evidence="1">
    <location>
        <begin position="5"/>
        <end position="40"/>
    </location>
</feature>
<protein>
    <submittedName>
        <fullName evidence="3">HTH_48 domain-containing protein</fullName>
    </submittedName>
</protein>
<accession>A0A1I7WR27</accession>
<dbReference type="Pfam" id="PF01359">
    <property type="entry name" value="Transposase_1"/>
    <property type="match status" value="1"/>
</dbReference>
<keyword evidence="2" id="KW-1185">Reference proteome</keyword>
<dbReference type="GO" id="GO:0015074">
    <property type="term" value="P:DNA integration"/>
    <property type="evidence" value="ECO:0007669"/>
    <property type="project" value="TreeGrafter"/>
</dbReference>
<dbReference type="PANTHER" id="PTHR46060:SF2">
    <property type="entry name" value="HISTONE-LYSINE N-METHYLTRANSFERASE SETMAR"/>
    <property type="match status" value="1"/>
</dbReference>
<dbReference type="Gene3D" id="3.30.420.10">
    <property type="entry name" value="Ribonuclease H-like superfamily/Ribonuclease H"/>
    <property type="match status" value="1"/>
</dbReference>
<dbReference type="GO" id="GO:0044774">
    <property type="term" value="P:mitotic DNA integrity checkpoint signaling"/>
    <property type="evidence" value="ECO:0007669"/>
    <property type="project" value="TreeGrafter"/>
</dbReference>
<dbReference type="GO" id="GO:0006303">
    <property type="term" value="P:double-strand break repair via nonhomologous end joining"/>
    <property type="evidence" value="ECO:0007669"/>
    <property type="project" value="TreeGrafter"/>
</dbReference>
<organism evidence="2 3">
    <name type="scientific">Heterorhabditis bacteriophora</name>
    <name type="common">Entomopathogenic nematode worm</name>
    <dbReference type="NCBI Taxonomy" id="37862"/>
    <lineage>
        <taxon>Eukaryota</taxon>
        <taxon>Metazoa</taxon>
        <taxon>Ecdysozoa</taxon>
        <taxon>Nematoda</taxon>
        <taxon>Chromadorea</taxon>
        <taxon>Rhabditida</taxon>
        <taxon>Rhabditina</taxon>
        <taxon>Rhabditomorpha</taxon>
        <taxon>Strongyloidea</taxon>
        <taxon>Heterorhabditidae</taxon>
        <taxon>Heterorhabditis</taxon>
    </lineage>
</organism>
<proteinExistence type="predicted"/>
<dbReference type="GO" id="GO:0046975">
    <property type="term" value="F:histone H3K36 methyltransferase activity"/>
    <property type="evidence" value="ECO:0007669"/>
    <property type="project" value="TreeGrafter"/>
</dbReference>
<dbReference type="PANTHER" id="PTHR46060">
    <property type="entry name" value="MARINER MOS1 TRANSPOSASE-LIKE PROTEIN"/>
    <property type="match status" value="1"/>
</dbReference>
<evidence type="ECO:0000313" key="3">
    <source>
        <dbReference type="WBParaSite" id="Hba_07627"/>
    </source>
</evidence>
<name>A0A1I7WR27_HETBA</name>
<dbReference type="Pfam" id="PF17906">
    <property type="entry name" value="HTH_48"/>
    <property type="match status" value="1"/>
</dbReference>
<dbReference type="InterPro" id="IPR036397">
    <property type="entry name" value="RNaseH_sf"/>
</dbReference>
<dbReference type="GO" id="GO:0044547">
    <property type="term" value="F:DNA topoisomerase binding"/>
    <property type="evidence" value="ECO:0007669"/>
    <property type="project" value="TreeGrafter"/>
</dbReference>
<dbReference type="GO" id="GO:0042800">
    <property type="term" value="F:histone H3K4 methyltransferase activity"/>
    <property type="evidence" value="ECO:0007669"/>
    <property type="project" value="TreeGrafter"/>
</dbReference>
<dbReference type="GO" id="GO:0000729">
    <property type="term" value="P:DNA double-strand break processing"/>
    <property type="evidence" value="ECO:0007669"/>
    <property type="project" value="TreeGrafter"/>
</dbReference>
<reference evidence="3" key="1">
    <citation type="submission" date="2016-11" db="UniProtKB">
        <authorList>
            <consortium name="WormBaseParasite"/>
        </authorList>
    </citation>
    <scope>IDENTIFICATION</scope>
</reference>
<dbReference type="GO" id="GO:0000793">
    <property type="term" value="C:condensed chromosome"/>
    <property type="evidence" value="ECO:0007669"/>
    <property type="project" value="TreeGrafter"/>
</dbReference>
<dbReference type="GO" id="GO:0031297">
    <property type="term" value="P:replication fork processing"/>
    <property type="evidence" value="ECO:0007669"/>
    <property type="project" value="TreeGrafter"/>
</dbReference>
<dbReference type="GO" id="GO:0003697">
    <property type="term" value="F:single-stranded DNA binding"/>
    <property type="evidence" value="ECO:0007669"/>
    <property type="project" value="TreeGrafter"/>
</dbReference>
<evidence type="ECO:0000313" key="2">
    <source>
        <dbReference type="Proteomes" id="UP000095283"/>
    </source>
</evidence>
<dbReference type="GO" id="GO:0035861">
    <property type="term" value="C:site of double-strand break"/>
    <property type="evidence" value="ECO:0007669"/>
    <property type="project" value="TreeGrafter"/>
</dbReference>
<dbReference type="InterPro" id="IPR001888">
    <property type="entry name" value="Transposase_1"/>
</dbReference>
<dbReference type="GO" id="GO:0000014">
    <property type="term" value="F:single-stranded DNA endodeoxyribonuclease activity"/>
    <property type="evidence" value="ECO:0007669"/>
    <property type="project" value="TreeGrafter"/>
</dbReference>
<dbReference type="GO" id="GO:0003690">
    <property type="term" value="F:double-stranded DNA binding"/>
    <property type="evidence" value="ECO:0007669"/>
    <property type="project" value="TreeGrafter"/>
</dbReference>
<dbReference type="InterPro" id="IPR041426">
    <property type="entry name" value="Mos1_HTH"/>
</dbReference>
<dbReference type="Proteomes" id="UP000095283">
    <property type="component" value="Unplaced"/>
</dbReference>
<evidence type="ECO:0000259" key="1">
    <source>
        <dbReference type="Pfam" id="PF17906"/>
    </source>
</evidence>
<dbReference type="GO" id="GO:0005634">
    <property type="term" value="C:nucleus"/>
    <property type="evidence" value="ECO:0007669"/>
    <property type="project" value="TreeGrafter"/>
</dbReference>
<dbReference type="AlphaFoldDB" id="A0A1I7WR27"/>